<organism evidence="3 4">
    <name type="scientific">Saccharopolyspora spinosa</name>
    <dbReference type="NCBI Taxonomy" id="60894"/>
    <lineage>
        <taxon>Bacteria</taxon>
        <taxon>Bacillati</taxon>
        <taxon>Actinomycetota</taxon>
        <taxon>Actinomycetes</taxon>
        <taxon>Pseudonocardiales</taxon>
        <taxon>Pseudonocardiaceae</taxon>
        <taxon>Saccharopolyspora</taxon>
    </lineage>
</organism>
<accession>A0A2N3Y7D4</accession>
<evidence type="ECO:0000313" key="3">
    <source>
        <dbReference type="EMBL" id="PKW18788.1"/>
    </source>
</evidence>
<dbReference type="OrthoDB" id="3788906at2"/>
<proteinExistence type="predicted"/>
<sequence length="115" mass="12599">MRNVGRSAPPRRTGLKTPRSTPASEPSISIPATEDSQDNAASEQQTEHASRTVNQGTFLYTAEEVADLLRVRPSWLRRKASARAIPCRFLGKHLRFSRSDIAEIAGIDPPTASNT</sequence>
<evidence type="ECO:0000259" key="2">
    <source>
        <dbReference type="Pfam" id="PF12728"/>
    </source>
</evidence>
<feature type="region of interest" description="Disordered" evidence="1">
    <location>
        <begin position="1"/>
        <end position="55"/>
    </location>
</feature>
<protein>
    <submittedName>
        <fullName evidence="3">Excisionase family DNA binding protein</fullName>
    </submittedName>
</protein>
<dbReference type="Pfam" id="PF12728">
    <property type="entry name" value="HTH_17"/>
    <property type="match status" value="1"/>
</dbReference>
<dbReference type="Proteomes" id="UP000233786">
    <property type="component" value="Unassembled WGS sequence"/>
</dbReference>
<gene>
    <name evidence="3" type="ORF">A8926_6916</name>
</gene>
<comment type="caution">
    <text evidence="3">The sequence shown here is derived from an EMBL/GenBank/DDBJ whole genome shotgun (WGS) entry which is preliminary data.</text>
</comment>
<keyword evidence="4" id="KW-1185">Reference proteome</keyword>
<feature type="compositionally biased region" description="Polar residues" evidence="1">
    <location>
        <begin position="18"/>
        <end position="27"/>
    </location>
</feature>
<dbReference type="RefSeq" id="WP_083822105.1">
    <property type="nucleotide sequence ID" value="NZ_CP061007.1"/>
</dbReference>
<reference evidence="3" key="1">
    <citation type="submission" date="2017-12" db="EMBL/GenBank/DDBJ databases">
        <title>Sequencing the genomes of 1000 Actinobacteria strains.</title>
        <authorList>
            <person name="Klenk H.-P."/>
        </authorList>
    </citation>
    <scope>NUCLEOTIDE SEQUENCE [LARGE SCALE GENOMIC DNA]</scope>
    <source>
        <strain evidence="3">DSM 44228</strain>
    </source>
</reference>
<dbReference type="AlphaFoldDB" id="A0A2N3Y7D4"/>
<dbReference type="EMBL" id="PJNB01000001">
    <property type="protein sequence ID" value="PKW18788.1"/>
    <property type="molecule type" value="Genomic_DNA"/>
</dbReference>
<dbReference type="InterPro" id="IPR041657">
    <property type="entry name" value="HTH_17"/>
</dbReference>
<feature type="domain" description="Helix-turn-helix" evidence="2">
    <location>
        <begin position="59"/>
        <end position="103"/>
    </location>
</feature>
<evidence type="ECO:0000256" key="1">
    <source>
        <dbReference type="SAM" id="MobiDB-lite"/>
    </source>
</evidence>
<name>A0A2N3Y7D4_SACSN</name>
<evidence type="ECO:0000313" key="4">
    <source>
        <dbReference type="Proteomes" id="UP000233786"/>
    </source>
</evidence>